<proteinExistence type="predicted"/>
<keyword evidence="3" id="KW-1185">Reference proteome</keyword>
<organism evidence="2 3">
    <name type="scientific">Striga asiatica</name>
    <name type="common">Asiatic witchweed</name>
    <name type="synonym">Buchnera asiatica</name>
    <dbReference type="NCBI Taxonomy" id="4170"/>
    <lineage>
        <taxon>Eukaryota</taxon>
        <taxon>Viridiplantae</taxon>
        <taxon>Streptophyta</taxon>
        <taxon>Embryophyta</taxon>
        <taxon>Tracheophyta</taxon>
        <taxon>Spermatophyta</taxon>
        <taxon>Magnoliopsida</taxon>
        <taxon>eudicotyledons</taxon>
        <taxon>Gunneridae</taxon>
        <taxon>Pentapetalae</taxon>
        <taxon>asterids</taxon>
        <taxon>lamiids</taxon>
        <taxon>Lamiales</taxon>
        <taxon>Orobanchaceae</taxon>
        <taxon>Buchnereae</taxon>
        <taxon>Striga</taxon>
    </lineage>
</organism>
<dbReference type="InterPro" id="IPR012340">
    <property type="entry name" value="NA-bd_OB-fold"/>
</dbReference>
<feature type="domain" description="Single-stranded DNA binding protein Ssb-like OB fold" evidence="1">
    <location>
        <begin position="21"/>
        <end position="82"/>
    </location>
</feature>
<sequence>MAANVGGRSLRKPTFVKADSLKPGTNGHNLVVKVVSTETTLQKGAAASPHLRGIRVAECLVGDETATILFAARNEQALAVEKEKRPLRMLLYIKLSSGKLQSSLTIEAISRCLEYTAFDQLKQRLLTAKMRKGKNDVMAISPEALSAFSAFVLGAVSKCIATCLTYPAIR</sequence>
<dbReference type="SUPFAM" id="SSF50249">
    <property type="entry name" value="Nucleic acid-binding proteins"/>
    <property type="match status" value="1"/>
</dbReference>
<gene>
    <name evidence="2" type="ORF">STAS_05040</name>
</gene>
<dbReference type="Proteomes" id="UP000325081">
    <property type="component" value="Unassembled WGS sequence"/>
</dbReference>
<dbReference type="AlphaFoldDB" id="A0A5A7P957"/>
<dbReference type="EMBL" id="BKCP01003336">
    <property type="protein sequence ID" value="GER29201.1"/>
    <property type="molecule type" value="Genomic_DNA"/>
</dbReference>
<protein>
    <submittedName>
        <fullName evidence="2">Nucleic acid-binding</fullName>
    </submittedName>
</protein>
<dbReference type="Pfam" id="PF21473">
    <property type="entry name" value="OB_Ssb-like"/>
    <property type="match status" value="1"/>
</dbReference>
<accession>A0A5A7P957</accession>
<reference evidence="3" key="1">
    <citation type="journal article" date="2019" name="Curr. Biol.">
        <title>Genome Sequence of Striga asiatica Provides Insight into the Evolution of Plant Parasitism.</title>
        <authorList>
            <person name="Yoshida S."/>
            <person name="Kim S."/>
            <person name="Wafula E.K."/>
            <person name="Tanskanen J."/>
            <person name="Kim Y.M."/>
            <person name="Honaas L."/>
            <person name="Yang Z."/>
            <person name="Spallek T."/>
            <person name="Conn C.E."/>
            <person name="Ichihashi Y."/>
            <person name="Cheong K."/>
            <person name="Cui S."/>
            <person name="Der J.P."/>
            <person name="Gundlach H."/>
            <person name="Jiao Y."/>
            <person name="Hori C."/>
            <person name="Ishida J.K."/>
            <person name="Kasahara H."/>
            <person name="Kiba T."/>
            <person name="Kim M.S."/>
            <person name="Koo N."/>
            <person name="Laohavisit A."/>
            <person name="Lee Y.H."/>
            <person name="Lumba S."/>
            <person name="McCourt P."/>
            <person name="Mortimer J.C."/>
            <person name="Mutuku J.M."/>
            <person name="Nomura T."/>
            <person name="Sasaki-Sekimoto Y."/>
            <person name="Seto Y."/>
            <person name="Wang Y."/>
            <person name="Wakatake T."/>
            <person name="Sakakibara H."/>
            <person name="Demura T."/>
            <person name="Yamaguchi S."/>
            <person name="Yoneyama K."/>
            <person name="Manabe R.I."/>
            <person name="Nelson D.C."/>
            <person name="Schulman A.H."/>
            <person name="Timko M.P."/>
            <person name="dePamphilis C.W."/>
            <person name="Choi D."/>
            <person name="Shirasu K."/>
        </authorList>
    </citation>
    <scope>NUCLEOTIDE SEQUENCE [LARGE SCALE GENOMIC DNA]</scope>
    <source>
        <strain evidence="3">cv. UVA1</strain>
    </source>
</reference>
<dbReference type="OrthoDB" id="2274046at2759"/>
<dbReference type="InterPro" id="IPR048970">
    <property type="entry name" value="OB_Ssb-like"/>
</dbReference>
<name>A0A5A7P957_STRAF</name>
<evidence type="ECO:0000259" key="1">
    <source>
        <dbReference type="Pfam" id="PF21473"/>
    </source>
</evidence>
<evidence type="ECO:0000313" key="2">
    <source>
        <dbReference type="EMBL" id="GER29201.1"/>
    </source>
</evidence>
<dbReference type="Gene3D" id="2.40.50.140">
    <property type="entry name" value="Nucleic acid-binding proteins"/>
    <property type="match status" value="1"/>
</dbReference>
<dbReference type="PANTHER" id="PTHR31472:SF5">
    <property type="entry name" value="OS05G0244600 PROTEIN"/>
    <property type="match status" value="1"/>
</dbReference>
<evidence type="ECO:0000313" key="3">
    <source>
        <dbReference type="Proteomes" id="UP000325081"/>
    </source>
</evidence>
<comment type="caution">
    <text evidence="2">The sequence shown here is derived from an EMBL/GenBank/DDBJ whole genome shotgun (WGS) entry which is preliminary data.</text>
</comment>
<dbReference type="PANTHER" id="PTHR31472">
    <property type="entry name" value="OS05G0244600 PROTEIN"/>
    <property type="match status" value="1"/>
</dbReference>